<dbReference type="InterPro" id="IPR047574">
    <property type="entry name" value="AD"/>
</dbReference>
<comment type="caution">
    <text evidence="3">The sequence shown here is derived from an EMBL/GenBank/DDBJ whole genome shotgun (WGS) entry which is preliminary data.</text>
</comment>
<dbReference type="SMART" id="SM00995">
    <property type="entry name" value="AD"/>
    <property type="match status" value="1"/>
</dbReference>
<accession>A0A8H7AQQ4</accession>
<keyword evidence="4" id="KW-1185">Reference proteome</keyword>
<dbReference type="PANTHER" id="PTHR13542">
    <property type="entry name" value="LSM12 HOMOLOG"/>
    <property type="match status" value="1"/>
</dbReference>
<dbReference type="AlphaFoldDB" id="A0A8H7AQQ4"/>
<reference evidence="3" key="1">
    <citation type="submission" date="2020-02" db="EMBL/GenBank/DDBJ databases">
        <authorList>
            <person name="Palmer J.M."/>
        </authorList>
    </citation>
    <scope>NUCLEOTIDE SEQUENCE</scope>
    <source>
        <strain evidence="3">EPUS1.4</strain>
        <tissue evidence="3">Thallus</tissue>
    </source>
</reference>
<gene>
    <name evidence="3" type="ORF">GJ744_005119</name>
</gene>
<dbReference type="OrthoDB" id="1057137at2759"/>
<feature type="compositionally biased region" description="Low complexity" evidence="1">
    <location>
        <begin position="76"/>
        <end position="104"/>
    </location>
</feature>
<feature type="region of interest" description="Disordered" evidence="1">
    <location>
        <begin position="1"/>
        <end position="31"/>
    </location>
</feature>
<evidence type="ECO:0000313" key="4">
    <source>
        <dbReference type="Proteomes" id="UP000606974"/>
    </source>
</evidence>
<organism evidence="3 4">
    <name type="scientific">Endocarpon pusillum</name>
    <dbReference type="NCBI Taxonomy" id="364733"/>
    <lineage>
        <taxon>Eukaryota</taxon>
        <taxon>Fungi</taxon>
        <taxon>Dikarya</taxon>
        <taxon>Ascomycota</taxon>
        <taxon>Pezizomycotina</taxon>
        <taxon>Eurotiomycetes</taxon>
        <taxon>Chaetothyriomycetidae</taxon>
        <taxon>Verrucariales</taxon>
        <taxon>Verrucariaceae</taxon>
        <taxon>Endocarpon</taxon>
    </lineage>
</organism>
<protein>
    <recommendedName>
        <fullName evidence="2">AD domain-containing protein</fullName>
    </recommendedName>
</protein>
<evidence type="ECO:0000313" key="3">
    <source>
        <dbReference type="EMBL" id="KAF7511222.1"/>
    </source>
</evidence>
<feature type="region of interest" description="Disordered" evidence="1">
    <location>
        <begin position="76"/>
        <end position="105"/>
    </location>
</feature>
<evidence type="ECO:0000256" key="1">
    <source>
        <dbReference type="SAM" id="MobiDB-lite"/>
    </source>
</evidence>
<dbReference type="InterPro" id="IPR019181">
    <property type="entry name" value="LSM12_ABD"/>
</dbReference>
<feature type="domain" description="AD" evidence="2">
    <location>
        <begin position="146"/>
        <end position="242"/>
    </location>
</feature>
<dbReference type="PROSITE" id="PS52001">
    <property type="entry name" value="AD"/>
    <property type="match status" value="1"/>
</dbReference>
<dbReference type="Proteomes" id="UP000606974">
    <property type="component" value="Unassembled WGS sequence"/>
</dbReference>
<dbReference type="Pfam" id="PF09793">
    <property type="entry name" value="AD"/>
    <property type="match status" value="1"/>
</dbReference>
<sequence>MASETKRQNAGNKAPVALPNSMPPASPTVSPETVLSGVMGARVRVTTSAPTSSTYEGLLYTADPITNLIVLSIPPSSSSAPTAAASNSNPTSNSTSSSTPPTNTFKILPIRTLTSCIVLSTPSNPIPPHNNNNTISKPNPSLPQPTYLDIPSLTTRTNSTVAALKAQDAKRGRGVTREAQDIFDGISRTYPARWQGTAMVVNENVIIEQPYHVEDCRPVGGSAEQGLLRIQKVLGMEREKLALRRGLGSGGIGLGLGVGRARGGASNMGGGLAERKGG</sequence>
<dbReference type="InterPro" id="IPR039683">
    <property type="entry name" value="Lsm12-like"/>
</dbReference>
<evidence type="ECO:0000259" key="2">
    <source>
        <dbReference type="PROSITE" id="PS52001"/>
    </source>
</evidence>
<proteinExistence type="predicted"/>
<dbReference type="EMBL" id="JAACFV010000022">
    <property type="protein sequence ID" value="KAF7511222.1"/>
    <property type="molecule type" value="Genomic_DNA"/>
</dbReference>
<name>A0A8H7AQQ4_9EURO</name>